<comment type="caution">
    <text evidence="1">The sequence shown here is derived from an EMBL/GenBank/DDBJ whole genome shotgun (WGS) entry which is preliminary data.</text>
</comment>
<protein>
    <submittedName>
        <fullName evidence="1">Uncharacterized protein</fullName>
    </submittedName>
</protein>
<evidence type="ECO:0000313" key="2">
    <source>
        <dbReference type="Proteomes" id="UP001202180"/>
    </source>
</evidence>
<dbReference type="EMBL" id="JALPRF010000003">
    <property type="protein sequence ID" value="MCK8494043.1"/>
    <property type="molecule type" value="Genomic_DNA"/>
</dbReference>
<reference evidence="1 2" key="1">
    <citation type="submission" date="2022-04" db="EMBL/GenBank/DDBJ databases">
        <title>Spirosoma sp. strain RP8 genome sequencing and assembly.</title>
        <authorList>
            <person name="Jung Y."/>
        </authorList>
    </citation>
    <scope>NUCLEOTIDE SEQUENCE [LARGE SCALE GENOMIC DNA]</scope>
    <source>
        <strain evidence="1 2">RP8</strain>
    </source>
</reference>
<name>A0ABT0HPE0_9BACT</name>
<organism evidence="1 2">
    <name type="scientific">Spirosoma liriopis</name>
    <dbReference type="NCBI Taxonomy" id="2937440"/>
    <lineage>
        <taxon>Bacteria</taxon>
        <taxon>Pseudomonadati</taxon>
        <taxon>Bacteroidota</taxon>
        <taxon>Cytophagia</taxon>
        <taxon>Cytophagales</taxon>
        <taxon>Cytophagaceae</taxon>
        <taxon>Spirosoma</taxon>
    </lineage>
</organism>
<keyword evidence="2" id="KW-1185">Reference proteome</keyword>
<dbReference type="Proteomes" id="UP001202180">
    <property type="component" value="Unassembled WGS sequence"/>
</dbReference>
<dbReference type="RefSeq" id="WP_232558257.1">
    <property type="nucleotide sequence ID" value="NZ_JALPRF010000003.1"/>
</dbReference>
<proteinExistence type="predicted"/>
<gene>
    <name evidence="1" type="ORF">M0L20_19410</name>
</gene>
<sequence length="74" mass="8801">MFLPYLGWDSTNLAHITRLTGQRYDDAYAIWQRFHKLPESYAITYSVLCLAQQHEISVEQALTCYLEHLRMNQH</sequence>
<evidence type="ECO:0000313" key="1">
    <source>
        <dbReference type="EMBL" id="MCK8494043.1"/>
    </source>
</evidence>
<accession>A0ABT0HPE0</accession>